<evidence type="ECO:0000256" key="1">
    <source>
        <dbReference type="SAM" id="MobiDB-lite"/>
    </source>
</evidence>
<dbReference type="Proteomes" id="UP000067626">
    <property type="component" value="Chromosome"/>
</dbReference>
<accession>A0A0K1ERN1</accession>
<feature type="region of interest" description="Disordered" evidence="1">
    <location>
        <begin position="309"/>
        <end position="519"/>
    </location>
</feature>
<dbReference type="EMBL" id="CP012159">
    <property type="protein sequence ID" value="AKT43479.1"/>
    <property type="molecule type" value="Genomic_DNA"/>
</dbReference>
<dbReference type="InterPro" id="IPR018683">
    <property type="entry name" value="DUF2169"/>
</dbReference>
<dbReference type="KEGG" id="ccro:CMC5_077110"/>
<reference evidence="3 4" key="1">
    <citation type="submission" date="2015-07" db="EMBL/GenBank/DDBJ databases">
        <title>Genome analysis of myxobacterium Chondromyces crocatus Cm c5 reveals a high potential for natural compound synthesis and the genetic basis for the loss of fruiting body formation.</title>
        <authorList>
            <person name="Zaburannyi N."/>
            <person name="Bunk B."/>
            <person name="Maier J."/>
            <person name="Overmann J."/>
            <person name="Mueller R."/>
        </authorList>
    </citation>
    <scope>NUCLEOTIDE SEQUENCE [LARGE SCALE GENOMIC DNA]</scope>
    <source>
        <strain evidence="3 4">Cm c5</strain>
    </source>
</reference>
<feature type="compositionally biased region" description="Polar residues" evidence="1">
    <location>
        <begin position="321"/>
        <end position="342"/>
    </location>
</feature>
<feature type="compositionally biased region" description="Pro residues" evidence="1">
    <location>
        <begin position="465"/>
        <end position="496"/>
    </location>
</feature>
<sequence length="853" mass="91432">MEVVSGCALPAASLMWQPRASTWVLTFFCKATFHLQAGESPLADDQEPIHVEDSYWDDDPARSLYAATDLTPHKPRTDVILVGSAFAPQAQPVRSLYARLIVGDLDKSIEVFLDRALSPDGMILEGQRFTRMALSYERAAGGGPDSVNPVGLRADARDPYGRLKLPNLQPPGQMGNPGDMAPIGFGPISPGWAPRRSKLGRYAASWTPHTVRSAPLPEDLDRSFFNAAPRDQQLNGLSEDVRIVLENLHPQIPRLVTNLPGVRPRAVLEGRGGHHALAMRVDTLWIDTDRQLCTLTWSGQLALERPDEPGRITLNADNLPATPSTMRQAGTPQERAPSSHTFVGTVDDDEENGPETQTGATAGGATPFGPGRRATFVPGVPGNVVDPKSALPFAAPSAPAREEERRTPAGGGGLPFMNPSATSGGALTPWPQPAPSAPAPRPSSPGWPAAVPTPVPQAAPSQPVTVPPLAPPPQAAPLPPMPPPPVPSPMPSPMPVIQPSGTSDSAWSSGIGRGDQPPARSIGEAAVAAAAPPPPVRVDGNGWAFGASTAAAATGASALLAGKQREERPTMSSTSGAAAVRPAARMDSREILHLIWYQPDSVARICRVPVWRAILDELEQEPSDDALDDPAPTKDPIEIEDRRDIFEILAHGASQDADQLGDELQGAVRPGGKFVPPLLLLAGDLVFPFDERETLKAAIAVATSVAGADEGLKTNLREAREFLSTPDLLCPPQVFDGHTNRIREAFQRARRGVSADYLDTQMERALLEGRHYQRRQVLGMVAIRAYLLSSTGNGARPAPVYLPEDLARKLPLFQRFRTRLIVELYQQEDQYEQHAAALKALVLGRVTLPPDRR</sequence>
<dbReference type="Pfam" id="PF09937">
    <property type="entry name" value="DUF2169"/>
    <property type="match status" value="1"/>
</dbReference>
<dbReference type="OrthoDB" id="5290767at2"/>
<organism evidence="3 4">
    <name type="scientific">Chondromyces crocatus</name>
    <dbReference type="NCBI Taxonomy" id="52"/>
    <lineage>
        <taxon>Bacteria</taxon>
        <taxon>Pseudomonadati</taxon>
        <taxon>Myxococcota</taxon>
        <taxon>Polyangia</taxon>
        <taxon>Polyangiales</taxon>
        <taxon>Polyangiaceae</taxon>
        <taxon>Chondromyces</taxon>
    </lineage>
</organism>
<evidence type="ECO:0000313" key="3">
    <source>
        <dbReference type="EMBL" id="AKT43479.1"/>
    </source>
</evidence>
<dbReference type="RefSeq" id="WP_050434941.1">
    <property type="nucleotide sequence ID" value="NZ_CP012159.1"/>
</dbReference>
<proteinExistence type="predicted"/>
<gene>
    <name evidence="3" type="ORF">CMC5_077110</name>
</gene>
<evidence type="ECO:0000259" key="2">
    <source>
        <dbReference type="Pfam" id="PF09937"/>
    </source>
</evidence>
<feature type="compositionally biased region" description="Low complexity" evidence="1">
    <location>
        <begin position="354"/>
        <end position="371"/>
    </location>
</feature>
<evidence type="ECO:0000313" key="4">
    <source>
        <dbReference type="Proteomes" id="UP000067626"/>
    </source>
</evidence>
<keyword evidence="4" id="KW-1185">Reference proteome</keyword>
<name>A0A0K1ERN1_CHOCO</name>
<protein>
    <recommendedName>
        <fullName evidence="2">DUF2169 domain-containing protein</fullName>
    </recommendedName>
</protein>
<dbReference type="STRING" id="52.CMC5_077110"/>
<feature type="compositionally biased region" description="Low complexity" evidence="1">
    <location>
        <begin position="387"/>
        <end position="399"/>
    </location>
</feature>
<feature type="compositionally biased region" description="Pro residues" evidence="1">
    <location>
        <begin position="430"/>
        <end position="457"/>
    </location>
</feature>
<dbReference type="AlphaFoldDB" id="A0A0K1ERN1"/>
<feature type="domain" description="DUF2169" evidence="2">
    <location>
        <begin position="24"/>
        <end position="297"/>
    </location>
</feature>